<gene>
    <name evidence="1" type="ORF">TPAR_03005</name>
</gene>
<organism evidence="1 2">
    <name type="scientific">Tolypocladium paradoxum</name>
    <dbReference type="NCBI Taxonomy" id="94208"/>
    <lineage>
        <taxon>Eukaryota</taxon>
        <taxon>Fungi</taxon>
        <taxon>Dikarya</taxon>
        <taxon>Ascomycota</taxon>
        <taxon>Pezizomycotina</taxon>
        <taxon>Sordariomycetes</taxon>
        <taxon>Hypocreomycetidae</taxon>
        <taxon>Hypocreales</taxon>
        <taxon>Ophiocordycipitaceae</taxon>
        <taxon>Tolypocladium</taxon>
    </lineage>
</organism>
<evidence type="ECO:0000313" key="1">
    <source>
        <dbReference type="EMBL" id="POR36801.1"/>
    </source>
</evidence>
<dbReference type="SUPFAM" id="SSF53335">
    <property type="entry name" value="S-adenosyl-L-methionine-dependent methyltransferases"/>
    <property type="match status" value="1"/>
</dbReference>
<proteinExistence type="predicted"/>
<dbReference type="OrthoDB" id="5186115at2759"/>
<dbReference type="Proteomes" id="UP000237481">
    <property type="component" value="Unassembled WGS sequence"/>
</dbReference>
<dbReference type="InterPro" id="IPR029063">
    <property type="entry name" value="SAM-dependent_MTases_sf"/>
</dbReference>
<dbReference type="EMBL" id="PKSG01000300">
    <property type="protein sequence ID" value="POR36801.1"/>
    <property type="molecule type" value="Genomic_DNA"/>
</dbReference>
<name>A0A2S4L2Y6_9HYPO</name>
<comment type="caution">
    <text evidence="1">The sequence shown here is derived from an EMBL/GenBank/DDBJ whole genome shotgun (WGS) entry which is preliminary data.</text>
</comment>
<accession>A0A2S4L2Y6</accession>
<sequence>MPPRAGEDAYRAGQYLLPNDDMEQERLDMTHHVFALTLNGDICVTQLHNPQAILDIGTGTGMVPPNVHFDDSFSVLPESDSVYHRRRVQAVTFMQQKGIKDNISPLLLLFTVYSHIRHKSSAPFTMKTNFLTIAALAFATISGAAANLAGLPMGVEITERDGMTLVREVSHEHPGVEKRCREYVHLGGRCTIGDGSCTCCGNHCKSICVPDGETCEKWCL</sequence>
<reference evidence="1 2" key="1">
    <citation type="submission" date="2018-01" db="EMBL/GenBank/DDBJ databases">
        <title>Harnessing the power of phylogenomics to disentangle the directionality and signatures of interkingdom host jumping in the parasitic fungal genus Tolypocladium.</title>
        <authorList>
            <person name="Quandt C.A."/>
            <person name="Patterson W."/>
            <person name="Spatafora J.W."/>
        </authorList>
    </citation>
    <scope>NUCLEOTIDE SEQUENCE [LARGE SCALE GENOMIC DNA]</scope>
    <source>
        <strain evidence="1 2">NRBC 100945</strain>
    </source>
</reference>
<protein>
    <submittedName>
        <fullName evidence="1">Uncharacterized protein</fullName>
    </submittedName>
</protein>
<dbReference type="AlphaFoldDB" id="A0A2S4L2Y6"/>
<keyword evidence="2" id="KW-1185">Reference proteome</keyword>
<evidence type="ECO:0000313" key="2">
    <source>
        <dbReference type="Proteomes" id="UP000237481"/>
    </source>
</evidence>